<dbReference type="Gene3D" id="3.40.50.1820">
    <property type="entry name" value="alpha/beta hydrolase"/>
    <property type="match status" value="1"/>
</dbReference>
<dbReference type="SUPFAM" id="SSF53474">
    <property type="entry name" value="alpha/beta-Hydrolases"/>
    <property type="match status" value="1"/>
</dbReference>
<reference evidence="3 4" key="1">
    <citation type="submission" date="2020-04" db="EMBL/GenBank/DDBJ databases">
        <title>Molecular characterization of pseudomonads from Agaricus bisporus reveal novel blotch 2 pathogens in Western Europe.</title>
        <authorList>
            <person name="Taparia T."/>
            <person name="Krijger M."/>
            <person name="Haynes E."/>
            <person name="Elpinstone J.G."/>
            <person name="Noble R."/>
            <person name="Van Der Wolf J."/>
        </authorList>
    </citation>
    <scope>NUCLEOTIDE SEQUENCE [LARGE SCALE GENOMIC DNA]</scope>
    <source>
        <strain evidence="3 4">P7765</strain>
    </source>
</reference>
<dbReference type="PANTHER" id="PTHR48081:SF33">
    <property type="entry name" value="KYNURENINE FORMAMIDASE"/>
    <property type="match status" value="1"/>
</dbReference>
<feature type="domain" description="BD-FAE-like" evidence="2">
    <location>
        <begin position="63"/>
        <end position="160"/>
    </location>
</feature>
<dbReference type="Pfam" id="PF20434">
    <property type="entry name" value="BD-FAE"/>
    <property type="match status" value="1"/>
</dbReference>
<dbReference type="InterPro" id="IPR050300">
    <property type="entry name" value="GDXG_lipolytic_enzyme"/>
</dbReference>
<dbReference type="GO" id="GO:0016787">
    <property type="term" value="F:hydrolase activity"/>
    <property type="evidence" value="ECO:0007669"/>
    <property type="project" value="UniProtKB-KW"/>
</dbReference>
<dbReference type="RefSeq" id="WP_161872888.1">
    <property type="nucleotide sequence ID" value="NZ_JACARV010000042.1"/>
</dbReference>
<dbReference type="Proteomes" id="UP000542695">
    <property type="component" value="Unassembled WGS sequence"/>
</dbReference>
<dbReference type="EMBL" id="JACARV010000042">
    <property type="protein sequence ID" value="NWC81726.1"/>
    <property type="molecule type" value="Genomic_DNA"/>
</dbReference>
<dbReference type="InterPro" id="IPR049492">
    <property type="entry name" value="BD-FAE-like_dom"/>
</dbReference>
<evidence type="ECO:0000313" key="4">
    <source>
        <dbReference type="Proteomes" id="UP000542695"/>
    </source>
</evidence>
<evidence type="ECO:0000313" key="3">
    <source>
        <dbReference type="EMBL" id="NWC81726.1"/>
    </source>
</evidence>
<sequence>MTTFLYNDFTTTAQLDEQYDIEASVTDFDGYVREFIAQSQAVRAELPNQLDVPYGPTLDETFDVFFPPQGVTEALRPAVFFVHGGYWRATTSKEWSYVAKGLAAQGVVTVVENYTLAPKVAIAEIVRQHRAAFSFLWRNAERFGIDRERIVVVGHSAGAHGVVELLATDWVGDYGLPAQPYLGAIAVSGVYDLRPLPHTFLARTLDFTWQSAEALSPILHIPRKLAPLMLPYGLRETAEFRRQTIDYAQACIERGMPVELLALDLDHFNILDDLAAGSGPMFQRIIGWLGMDARPM</sequence>
<protein>
    <submittedName>
        <fullName evidence="3">Alpha/beta hydrolase</fullName>
    </submittedName>
</protein>
<keyword evidence="1 3" id="KW-0378">Hydrolase</keyword>
<name>A0A7Y8D2T5_PSEPU</name>
<dbReference type="AlphaFoldDB" id="A0A7Y8D2T5"/>
<gene>
    <name evidence="3" type="ORF">HX798_15725</name>
</gene>
<comment type="caution">
    <text evidence="3">The sequence shown here is derived from an EMBL/GenBank/DDBJ whole genome shotgun (WGS) entry which is preliminary data.</text>
</comment>
<organism evidence="3 4">
    <name type="scientific">Pseudomonas putida</name>
    <name type="common">Arthrobacter siderocapsulatus</name>
    <dbReference type="NCBI Taxonomy" id="303"/>
    <lineage>
        <taxon>Bacteria</taxon>
        <taxon>Pseudomonadati</taxon>
        <taxon>Pseudomonadota</taxon>
        <taxon>Gammaproteobacteria</taxon>
        <taxon>Pseudomonadales</taxon>
        <taxon>Pseudomonadaceae</taxon>
        <taxon>Pseudomonas</taxon>
    </lineage>
</organism>
<accession>A0A7Y8D2T5</accession>
<evidence type="ECO:0000259" key="2">
    <source>
        <dbReference type="Pfam" id="PF20434"/>
    </source>
</evidence>
<proteinExistence type="predicted"/>
<dbReference type="InterPro" id="IPR029058">
    <property type="entry name" value="AB_hydrolase_fold"/>
</dbReference>
<dbReference type="PANTHER" id="PTHR48081">
    <property type="entry name" value="AB HYDROLASE SUPERFAMILY PROTEIN C4A8.06C"/>
    <property type="match status" value="1"/>
</dbReference>
<evidence type="ECO:0000256" key="1">
    <source>
        <dbReference type="ARBA" id="ARBA00022801"/>
    </source>
</evidence>